<dbReference type="Proteomes" id="UP000095280">
    <property type="component" value="Unplaced"/>
</dbReference>
<dbReference type="GO" id="GO:0046872">
    <property type="term" value="F:metal ion binding"/>
    <property type="evidence" value="ECO:0007669"/>
    <property type="project" value="UniProtKB-KW"/>
</dbReference>
<feature type="region of interest" description="Disordered" evidence="5">
    <location>
        <begin position="67"/>
        <end position="93"/>
    </location>
</feature>
<evidence type="ECO:0000256" key="2">
    <source>
        <dbReference type="ARBA" id="ARBA00022741"/>
    </source>
</evidence>
<evidence type="ECO:0000313" key="7">
    <source>
        <dbReference type="WBParaSite" id="maker-unitig_23187-snap-gene-0.3-mRNA-1"/>
    </source>
</evidence>
<reference evidence="7" key="1">
    <citation type="submission" date="2016-11" db="UniProtKB">
        <authorList>
            <consortium name="WormBaseParasite"/>
        </authorList>
    </citation>
    <scope>IDENTIFICATION</scope>
</reference>
<keyword evidence="2" id="KW-0547">Nucleotide-binding</keyword>
<proteinExistence type="predicted"/>
<dbReference type="Pfam" id="PF00503">
    <property type="entry name" value="G-alpha"/>
    <property type="match status" value="1"/>
</dbReference>
<protein>
    <submittedName>
        <fullName evidence="7">Transposase</fullName>
    </submittedName>
</protein>
<dbReference type="WBParaSite" id="maker-unitig_23187-snap-gene-0.3-mRNA-1">
    <property type="protein sequence ID" value="maker-unitig_23187-snap-gene-0.3-mRNA-1"/>
    <property type="gene ID" value="maker-unitig_23187-snap-gene-0.3"/>
</dbReference>
<dbReference type="GO" id="GO:0001664">
    <property type="term" value="F:G protein-coupled receptor binding"/>
    <property type="evidence" value="ECO:0007669"/>
    <property type="project" value="TreeGrafter"/>
</dbReference>
<dbReference type="InterPro" id="IPR001019">
    <property type="entry name" value="Gprotein_alpha_su"/>
</dbReference>
<name>A0A1I8F8G0_9PLAT</name>
<dbReference type="GO" id="GO:0007188">
    <property type="term" value="P:adenylate cyclase-modulating G protein-coupled receptor signaling pathway"/>
    <property type="evidence" value="ECO:0007669"/>
    <property type="project" value="TreeGrafter"/>
</dbReference>
<dbReference type="InterPro" id="IPR027417">
    <property type="entry name" value="P-loop_NTPase"/>
</dbReference>
<sequence length="93" mass="11006">HKYLWKKDFFLFLKQIDVFEQKLKSKSITGLFPDYRGHDEVNQCAQYIKEKFTSLIPKNMPKSKRIYTHRHHGHQSIDSMKAGPVQRSAASNR</sequence>
<keyword evidence="4" id="KW-0807">Transducer</keyword>
<evidence type="ECO:0000256" key="4">
    <source>
        <dbReference type="ARBA" id="ARBA00023224"/>
    </source>
</evidence>
<evidence type="ECO:0000256" key="1">
    <source>
        <dbReference type="ARBA" id="ARBA00022723"/>
    </source>
</evidence>
<evidence type="ECO:0000313" key="6">
    <source>
        <dbReference type="Proteomes" id="UP000095280"/>
    </source>
</evidence>
<dbReference type="GO" id="GO:0005737">
    <property type="term" value="C:cytoplasm"/>
    <property type="evidence" value="ECO:0007669"/>
    <property type="project" value="TreeGrafter"/>
</dbReference>
<dbReference type="GO" id="GO:0005525">
    <property type="term" value="F:GTP binding"/>
    <property type="evidence" value="ECO:0007669"/>
    <property type="project" value="UniProtKB-KW"/>
</dbReference>
<dbReference type="AlphaFoldDB" id="A0A1I8F8G0"/>
<accession>A0A1I8F8G0</accession>
<dbReference type="GO" id="GO:0005834">
    <property type="term" value="C:heterotrimeric G-protein complex"/>
    <property type="evidence" value="ECO:0007669"/>
    <property type="project" value="TreeGrafter"/>
</dbReference>
<organism evidence="6 7">
    <name type="scientific">Macrostomum lignano</name>
    <dbReference type="NCBI Taxonomy" id="282301"/>
    <lineage>
        <taxon>Eukaryota</taxon>
        <taxon>Metazoa</taxon>
        <taxon>Spiralia</taxon>
        <taxon>Lophotrochozoa</taxon>
        <taxon>Platyhelminthes</taxon>
        <taxon>Rhabditophora</taxon>
        <taxon>Macrostomorpha</taxon>
        <taxon>Macrostomida</taxon>
        <taxon>Macrostomidae</taxon>
        <taxon>Macrostomum</taxon>
    </lineage>
</organism>
<dbReference type="PANTHER" id="PTHR10218:SF302">
    <property type="entry name" value="GUANINE NUCLEOTIDE-BINDING PROTEIN ALPHA-5 SUBUNIT"/>
    <property type="match status" value="1"/>
</dbReference>
<keyword evidence="1" id="KW-0479">Metal-binding</keyword>
<dbReference type="GO" id="GO:0031683">
    <property type="term" value="F:G-protein beta/gamma-subunit complex binding"/>
    <property type="evidence" value="ECO:0007669"/>
    <property type="project" value="InterPro"/>
</dbReference>
<dbReference type="PANTHER" id="PTHR10218">
    <property type="entry name" value="GTP-BINDING PROTEIN ALPHA SUBUNIT"/>
    <property type="match status" value="1"/>
</dbReference>
<dbReference type="GO" id="GO:0003924">
    <property type="term" value="F:GTPase activity"/>
    <property type="evidence" value="ECO:0007669"/>
    <property type="project" value="InterPro"/>
</dbReference>
<dbReference type="Gene3D" id="3.40.50.300">
    <property type="entry name" value="P-loop containing nucleotide triphosphate hydrolases"/>
    <property type="match status" value="1"/>
</dbReference>
<keyword evidence="3" id="KW-0342">GTP-binding</keyword>
<evidence type="ECO:0000256" key="3">
    <source>
        <dbReference type="ARBA" id="ARBA00023134"/>
    </source>
</evidence>
<evidence type="ECO:0000256" key="5">
    <source>
        <dbReference type="SAM" id="MobiDB-lite"/>
    </source>
</evidence>
<keyword evidence="6" id="KW-1185">Reference proteome</keyword>